<feature type="non-terminal residue" evidence="1">
    <location>
        <position position="232"/>
    </location>
</feature>
<organism evidence="1 2">
    <name type="scientific">Perkinsus olseni</name>
    <name type="common">Perkinsus atlanticus</name>
    <dbReference type="NCBI Taxonomy" id="32597"/>
    <lineage>
        <taxon>Eukaryota</taxon>
        <taxon>Sar</taxon>
        <taxon>Alveolata</taxon>
        <taxon>Perkinsozoa</taxon>
        <taxon>Perkinsea</taxon>
        <taxon>Perkinsida</taxon>
        <taxon>Perkinsidae</taxon>
        <taxon>Perkinsus</taxon>
    </lineage>
</organism>
<comment type="caution">
    <text evidence="1">The sequence shown here is derived from an EMBL/GenBank/DDBJ whole genome shotgun (WGS) entry which is preliminary data.</text>
</comment>
<sequence length="232" mass="25394">MPFGGSSSGAAMPFGGRSSGAAMPFGGSSSGAATLGISQNPQNTKICYLAKCCHAPRRTDSSIVPADEYCRTVCDEQFRVFQRGGGTWRAASEYAEEDHAVPSPMVHIAHEWVFNFKMARDDDTVTAVLFFLCTAPPEGETRREALETLLFTVGLAVLGEKFRELQLLYAATEEGVRYIFIPDRRNTAEARPEVKGELRRACRDGLSPIRPQEGYEDLALGDYSGVYDGKFT</sequence>
<dbReference type="EMBL" id="JABANO010025826">
    <property type="protein sequence ID" value="KAF4719599.1"/>
    <property type="molecule type" value="Genomic_DNA"/>
</dbReference>
<name>A0A7J6RFM5_PEROL</name>
<accession>A0A7J6RFM5</accession>
<keyword evidence="2" id="KW-1185">Reference proteome</keyword>
<evidence type="ECO:0000313" key="1">
    <source>
        <dbReference type="EMBL" id="KAF4719599.1"/>
    </source>
</evidence>
<reference evidence="1 2" key="1">
    <citation type="submission" date="2020-04" db="EMBL/GenBank/DDBJ databases">
        <title>Perkinsus olseni comparative genomics.</title>
        <authorList>
            <person name="Bogema D.R."/>
        </authorList>
    </citation>
    <scope>NUCLEOTIDE SEQUENCE [LARGE SCALE GENOMIC DNA]</scope>
    <source>
        <strain evidence="1 2">ATCC PRA-207</strain>
    </source>
</reference>
<evidence type="ECO:0000313" key="2">
    <source>
        <dbReference type="Proteomes" id="UP000553632"/>
    </source>
</evidence>
<proteinExistence type="predicted"/>
<dbReference type="Proteomes" id="UP000553632">
    <property type="component" value="Unassembled WGS sequence"/>
</dbReference>
<dbReference type="AlphaFoldDB" id="A0A7J6RFM5"/>
<protein>
    <submittedName>
        <fullName evidence="1">Uncharacterized protein</fullName>
    </submittedName>
</protein>
<gene>
    <name evidence="1" type="ORF">FOZ63_016132</name>
</gene>